<dbReference type="Proteomes" id="UP000005408">
    <property type="component" value="Unassembled WGS sequence"/>
</dbReference>
<evidence type="ECO:0000256" key="13">
    <source>
        <dbReference type="SAM" id="Phobius"/>
    </source>
</evidence>
<keyword evidence="10" id="KW-0325">Glycoprotein</keyword>
<keyword evidence="4" id="KW-0732">Signal</keyword>
<evidence type="ECO:0000259" key="14">
    <source>
        <dbReference type="PROSITE" id="PS50268"/>
    </source>
</evidence>
<evidence type="ECO:0000256" key="8">
    <source>
        <dbReference type="ARBA" id="ARBA00022989"/>
    </source>
</evidence>
<keyword evidence="8 13" id="KW-1133">Transmembrane helix</keyword>
<evidence type="ECO:0000256" key="3">
    <source>
        <dbReference type="ARBA" id="ARBA00022692"/>
    </source>
</evidence>
<evidence type="ECO:0000313" key="16">
    <source>
        <dbReference type="Proteomes" id="UP000005408"/>
    </source>
</evidence>
<dbReference type="GO" id="GO:0007156">
    <property type="term" value="P:homophilic cell adhesion via plasma membrane adhesion molecules"/>
    <property type="evidence" value="ECO:0007669"/>
    <property type="project" value="InterPro"/>
</dbReference>
<accession>A0A8W8KR13</accession>
<keyword evidence="9 13" id="KW-0472">Membrane</keyword>
<keyword evidence="2" id="KW-1003">Cell membrane</keyword>
<dbReference type="InterPro" id="IPR050174">
    <property type="entry name" value="Protocadherin/Cadherin-CA"/>
</dbReference>
<dbReference type="FunFam" id="2.60.40.60:FF:000004">
    <property type="entry name" value="Protocadherin 1 gamma 2"/>
    <property type="match status" value="1"/>
</dbReference>
<feature type="compositionally biased region" description="Polar residues" evidence="12">
    <location>
        <begin position="297"/>
        <end position="310"/>
    </location>
</feature>
<dbReference type="SUPFAM" id="SSF49313">
    <property type="entry name" value="Cadherin-like"/>
    <property type="match status" value="1"/>
</dbReference>
<evidence type="ECO:0000256" key="7">
    <source>
        <dbReference type="ARBA" id="ARBA00022889"/>
    </source>
</evidence>
<evidence type="ECO:0000256" key="2">
    <source>
        <dbReference type="ARBA" id="ARBA00022475"/>
    </source>
</evidence>
<proteinExistence type="predicted"/>
<feature type="region of interest" description="Disordered" evidence="12">
    <location>
        <begin position="193"/>
        <end position="310"/>
    </location>
</feature>
<dbReference type="AlphaFoldDB" id="A0A8W8KR13"/>
<dbReference type="InterPro" id="IPR002126">
    <property type="entry name" value="Cadherin-like_dom"/>
</dbReference>
<name>A0A8W8KR13_MAGGI</name>
<evidence type="ECO:0000256" key="11">
    <source>
        <dbReference type="PROSITE-ProRule" id="PRU00043"/>
    </source>
</evidence>
<dbReference type="GO" id="GO:0005886">
    <property type="term" value="C:plasma membrane"/>
    <property type="evidence" value="ECO:0007669"/>
    <property type="project" value="UniProtKB-SubCell"/>
</dbReference>
<dbReference type="CDD" id="cd11304">
    <property type="entry name" value="Cadherin_repeat"/>
    <property type="match status" value="1"/>
</dbReference>
<feature type="domain" description="Cadherin" evidence="14">
    <location>
        <begin position="1"/>
        <end position="94"/>
    </location>
</feature>
<evidence type="ECO:0000256" key="10">
    <source>
        <dbReference type="ARBA" id="ARBA00023180"/>
    </source>
</evidence>
<dbReference type="GO" id="GO:0005509">
    <property type="term" value="F:calcium ion binding"/>
    <property type="evidence" value="ECO:0007669"/>
    <property type="project" value="UniProtKB-UniRule"/>
</dbReference>
<dbReference type="EnsemblMetazoa" id="G24927.2">
    <property type="protein sequence ID" value="G24927.2:cds"/>
    <property type="gene ID" value="G24927"/>
</dbReference>
<dbReference type="PANTHER" id="PTHR24028:SF328">
    <property type="entry name" value="CADHERIN-3"/>
    <property type="match status" value="1"/>
</dbReference>
<dbReference type="SMART" id="SM00112">
    <property type="entry name" value="CA"/>
    <property type="match status" value="1"/>
</dbReference>
<organism evidence="15 16">
    <name type="scientific">Magallana gigas</name>
    <name type="common">Pacific oyster</name>
    <name type="synonym">Crassostrea gigas</name>
    <dbReference type="NCBI Taxonomy" id="29159"/>
    <lineage>
        <taxon>Eukaryota</taxon>
        <taxon>Metazoa</taxon>
        <taxon>Spiralia</taxon>
        <taxon>Lophotrochozoa</taxon>
        <taxon>Mollusca</taxon>
        <taxon>Bivalvia</taxon>
        <taxon>Autobranchia</taxon>
        <taxon>Pteriomorphia</taxon>
        <taxon>Ostreida</taxon>
        <taxon>Ostreoidea</taxon>
        <taxon>Ostreidae</taxon>
        <taxon>Magallana</taxon>
    </lineage>
</organism>
<feature type="transmembrane region" description="Helical" evidence="13">
    <location>
        <begin position="102"/>
        <end position="127"/>
    </location>
</feature>
<dbReference type="PANTHER" id="PTHR24028">
    <property type="entry name" value="CADHERIN-87A"/>
    <property type="match status" value="1"/>
</dbReference>
<evidence type="ECO:0000256" key="1">
    <source>
        <dbReference type="ARBA" id="ARBA00004251"/>
    </source>
</evidence>
<evidence type="ECO:0000256" key="4">
    <source>
        <dbReference type="ARBA" id="ARBA00022729"/>
    </source>
</evidence>
<dbReference type="Pfam" id="PF00028">
    <property type="entry name" value="Cadherin"/>
    <property type="match status" value="1"/>
</dbReference>
<evidence type="ECO:0000313" key="15">
    <source>
        <dbReference type="EnsemblMetazoa" id="G24927.2:cds"/>
    </source>
</evidence>
<evidence type="ECO:0000256" key="12">
    <source>
        <dbReference type="SAM" id="MobiDB-lite"/>
    </source>
</evidence>
<comment type="subcellular location">
    <subcellularLocation>
        <location evidence="1">Cell membrane</location>
        <topology evidence="1">Single-pass type I membrane protein</topology>
    </subcellularLocation>
</comment>
<keyword evidence="7" id="KW-0130">Cell adhesion</keyword>
<keyword evidence="3 13" id="KW-0812">Transmembrane</keyword>
<feature type="compositionally biased region" description="Low complexity" evidence="12">
    <location>
        <begin position="227"/>
        <end position="241"/>
    </location>
</feature>
<evidence type="ECO:0000256" key="6">
    <source>
        <dbReference type="ARBA" id="ARBA00022837"/>
    </source>
</evidence>
<protein>
    <recommendedName>
        <fullName evidence="14">Cadherin domain-containing protein</fullName>
    </recommendedName>
</protein>
<feature type="compositionally biased region" description="Polar residues" evidence="12">
    <location>
        <begin position="260"/>
        <end position="273"/>
    </location>
</feature>
<dbReference type="InterPro" id="IPR015919">
    <property type="entry name" value="Cadherin-like_sf"/>
</dbReference>
<evidence type="ECO:0000256" key="5">
    <source>
        <dbReference type="ARBA" id="ARBA00022737"/>
    </source>
</evidence>
<keyword evidence="6 11" id="KW-0106">Calcium</keyword>
<dbReference type="Gene3D" id="2.60.40.60">
    <property type="entry name" value="Cadherins"/>
    <property type="match status" value="1"/>
</dbReference>
<keyword evidence="5" id="KW-0677">Repeat</keyword>
<evidence type="ECO:0000256" key="9">
    <source>
        <dbReference type="ARBA" id="ARBA00023136"/>
    </source>
</evidence>
<dbReference type="PROSITE" id="PS50268">
    <property type="entry name" value="CADHERIN_2"/>
    <property type="match status" value="1"/>
</dbReference>
<keyword evidence="16" id="KW-1185">Reference proteome</keyword>
<sequence>DIPINSVVGRIRSVDIDYGPNSALSYSFIGSDIFSIHADKGDIYVTRQLSPQDIDRYTLTVIVEDQGTPSRSSNQSLVILVTSQHAQLVLADSHEKSSSDTYMLIAVVISCVTVVLGGVILLIIFLIRRNDRNKSVSAQNTSKSQNNENKMYDVIDRSARTMCPKVAASEDGRGRASIDLSVDTSQDQLLGERITPVPSNYTRSSRSSSVASQPHFAQIRTSIASKSPSIISMQRGSSSRSSHGHMARDPSSLLRPDICNISQPKSVSQNTQKLCDDDSETSIESNTSDSGRGGSESDVQTGCTMTIPKSRNLGSTRSLKIVYQPDTSHRLKRHLSDQAIPLHDIHPGTLAASEDQEYIIIKNPNYCPRPKINSSFKDVHSVSSNDRKFKQKPSVHWNPVTRVLQGSVATIDERDDVSSSTSGSYTVELEDMTSREYTQV</sequence>
<reference evidence="15" key="1">
    <citation type="submission" date="2022-08" db="UniProtKB">
        <authorList>
            <consortium name="EnsemblMetazoa"/>
        </authorList>
    </citation>
    <scope>IDENTIFICATION</scope>
    <source>
        <strain evidence="15">05x7-T-G4-1.051#20</strain>
    </source>
</reference>